<keyword evidence="4" id="KW-1185">Reference proteome</keyword>
<reference evidence="3" key="1">
    <citation type="submission" date="2020-06" db="EMBL/GenBank/DDBJ databases">
        <title>Legume-microbial interactions unlock mineral nutrients during tropical forest succession.</title>
        <authorList>
            <person name="Epihov D.Z."/>
        </authorList>
    </citation>
    <scope>NUCLEOTIDE SEQUENCE [LARGE SCALE GENOMIC DNA]</scope>
    <source>
        <strain evidence="3">Pan2503</strain>
    </source>
</reference>
<dbReference type="AlphaFoldDB" id="A0A7V8SWP7"/>
<evidence type="ECO:0000256" key="1">
    <source>
        <dbReference type="SAM" id="MobiDB-lite"/>
    </source>
</evidence>
<keyword evidence="2" id="KW-0812">Transmembrane</keyword>
<feature type="region of interest" description="Disordered" evidence="1">
    <location>
        <begin position="78"/>
        <end position="108"/>
    </location>
</feature>
<feature type="transmembrane region" description="Helical" evidence="2">
    <location>
        <begin position="20"/>
        <end position="41"/>
    </location>
</feature>
<proteinExistence type="predicted"/>
<evidence type="ECO:0000313" key="4">
    <source>
        <dbReference type="Proteomes" id="UP000567293"/>
    </source>
</evidence>
<keyword evidence="2" id="KW-0472">Membrane</keyword>
<sequence length="108" mass="11614">MAGPATHINYISDDGSTYRVLVPAWVATFTGDAAATASAGLPKGYKRRHRFLRNTNGHIIRVTVGDITKVAWTAAFNTTPTPQPLPPGEPTTGWTTQGRTGEKDHIRG</sequence>
<gene>
    <name evidence="3" type="ORF">HRJ53_07670</name>
</gene>
<evidence type="ECO:0000313" key="3">
    <source>
        <dbReference type="EMBL" id="MBA0084857.1"/>
    </source>
</evidence>
<protein>
    <submittedName>
        <fullName evidence="3">Uncharacterized protein</fullName>
    </submittedName>
</protein>
<organism evidence="3 4">
    <name type="scientific">Candidatus Acidiferrum panamense</name>
    <dbReference type="NCBI Taxonomy" id="2741543"/>
    <lineage>
        <taxon>Bacteria</taxon>
        <taxon>Pseudomonadati</taxon>
        <taxon>Acidobacteriota</taxon>
        <taxon>Terriglobia</taxon>
        <taxon>Candidatus Acidiferrales</taxon>
        <taxon>Candidatus Acidiferrum</taxon>
    </lineage>
</organism>
<dbReference type="EMBL" id="JACDQQ010000739">
    <property type="protein sequence ID" value="MBA0084857.1"/>
    <property type="molecule type" value="Genomic_DNA"/>
</dbReference>
<evidence type="ECO:0000256" key="2">
    <source>
        <dbReference type="SAM" id="Phobius"/>
    </source>
</evidence>
<keyword evidence="2" id="KW-1133">Transmembrane helix</keyword>
<name>A0A7V8SWP7_9BACT</name>
<dbReference type="Proteomes" id="UP000567293">
    <property type="component" value="Unassembled WGS sequence"/>
</dbReference>
<accession>A0A7V8SWP7</accession>
<comment type="caution">
    <text evidence="3">The sequence shown here is derived from an EMBL/GenBank/DDBJ whole genome shotgun (WGS) entry which is preliminary data.</text>
</comment>